<dbReference type="EMBL" id="HAEG01002708">
    <property type="protein sequence ID" value="SBR67797.1"/>
    <property type="molecule type" value="Transcribed_RNA"/>
</dbReference>
<accession>A0A1A8LRL1</accession>
<protein>
    <submittedName>
        <fullName evidence="2">Uncharacterized protein</fullName>
    </submittedName>
</protein>
<keyword evidence="1" id="KW-0472">Membrane</keyword>
<name>A0A1A8LRL1_9TELE</name>
<feature type="transmembrane region" description="Helical" evidence="1">
    <location>
        <begin position="79"/>
        <end position="109"/>
    </location>
</feature>
<proteinExistence type="predicted"/>
<dbReference type="EMBL" id="HAEF01008904">
    <property type="protein sequence ID" value="SBR47480.1"/>
    <property type="molecule type" value="Transcribed_RNA"/>
</dbReference>
<gene>
    <name evidence="2" type="primary">CR392001.1</name>
</gene>
<reference evidence="2" key="1">
    <citation type="submission" date="2016-05" db="EMBL/GenBank/DDBJ databases">
        <authorList>
            <person name="Lavstsen T."/>
            <person name="Jespersen J.S."/>
        </authorList>
    </citation>
    <scope>NUCLEOTIDE SEQUENCE</scope>
    <source>
        <tissue evidence="2">Brain</tissue>
    </source>
</reference>
<keyword evidence="1" id="KW-1133">Transmembrane helix</keyword>
<keyword evidence="1" id="KW-0812">Transmembrane</keyword>
<reference evidence="2" key="2">
    <citation type="submission" date="2016-06" db="EMBL/GenBank/DDBJ databases">
        <title>The genome of a short-lived fish provides insights into sex chromosome evolution and the genetic control of aging.</title>
        <authorList>
            <person name="Reichwald K."/>
            <person name="Felder M."/>
            <person name="Petzold A."/>
            <person name="Koch P."/>
            <person name="Groth M."/>
            <person name="Platzer M."/>
        </authorList>
    </citation>
    <scope>NUCLEOTIDE SEQUENCE</scope>
    <source>
        <tissue evidence="2">Brain</tissue>
    </source>
</reference>
<organism evidence="2">
    <name type="scientific">Nothobranchius pienaari</name>
    <dbReference type="NCBI Taxonomy" id="704102"/>
    <lineage>
        <taxon>Eukaryota</taxon>
        <taxon>Metazoa</taxon>
        <taxon>Chordata</taxon>
        <taxon>Craniata</taxon>
        <taxon>Vertebrata</taxon>
        <taxon>Euteleostomi</taxon>
        <taxon>Actinopterygii</taxon>
        <taxon>Neopterygii</taxon>
        <taxon>Teleostei</taxon>
        <taxon>Neoteleostei</taxon>
        <taxon>Acanthomorphata</taxon>
        <taxon>Ovalentaria</taxon>
        <taxon>Atherinomorphae</taxon>
        <taxon>Cyprinodontiformes</taxon>
        <taxon>Nothobranchiidae</taxon>
        <taxon>Nothobranchius</taxon>
    </lineage>
</organism>
<dbReference type="AlphaFoldDB" id="A0A1A8LRL1"/>
<feature type="non-terminal residue" evidence="2">
    <location>
        <position position="1"/>
    </location>
</feature>
<evidence type="ECO:0000313" key="2">
    <source>
        <dbReference type="EMBL" id="SBR47480.1"/>
    </source>
</evidence>
<evidence type="ECO:0000256" key="1">
    <source>
        <dbReference type="SAM" id="Phobius"/>
    </source>
</evidence>
<sequence>SGHLLGKPGESVAQLYSGQVERIAKAIVRDTGQPLHGQFTLLPSGRRFIVPRCRTKRYKTSLIPEAVTYSVRTESGVAILFYLLIVYSSLMCVTCGCVRLCVTWALILVSHGKSNL</sequence>
<feature type="non-terminal residue" evidence="2">
    <location>
        <position position="116"/>
    </location>
</feature>